<evidence type="ECO:0000313" key="12">
    <source>
        <dbReference type="EMBL" id="WOK96391.1"/>
    </source>
</evidence>
<evidence type="ECO:0000256" key="3">
    <source>
        <dbReference type="ARBA" id="ARBA00022692"/>
    </source>
</evidence>
<dbReference type="EMBL" id="CP136891">
    <property type="protein sequence ID" value="WOK96391.1"/>
    <property type="molecule type" value="Genomic_DNA"/>
</dbReference>
<dbReference type="InterPro" id="IPR026057">
    <property type="entry name" value="TBL_C"/>
</dbReference>
<protein>
    <recommendedName>
        <fullName evidence="14">Trichome birefringence-like N-terminal domain-containing protein</fullName>
    </recommendedName>
</protein>
<evidence type="ECO:0000259" key="11">
    <source>
        <dbReference type="Pfam" id="PF14416"/>
    </source>
</evidence>
<evidence type="ECO:0000256" key="4">
    <source>
        <dbReference type="ARBA" id="ARBA00022968"/>
    </source>
</evidence>
<evidence type="ECO:0000256" key="5">
    <source>
        <dbReference type="ARBA" id="ARBA00022989"/>
    </source>
</evidence>
<accession>A0AAQ3JUN1</accession>
<dbReference type="Proteomes" id="UP001327560">
    <property type="component" value="Chromosome 2"/>
</dbReference>
<evidence type="ECO:0000256" key="6">
    <source>
        <dbReference type="ARBA" id="ARBA00023034"/>
    </source>
</evidence>
<keyword evidence="6" id="KW-0333">Golgi apparatus</keyword>
<evidence type="ECO:0000256" key="2">
    <source>
        <dbReference type="ARBA" id="ARBA00007727"/>
    </source>
</evidence>
<dbReference type="AlphaFoldDB" id="A0AAQ3JUN1"/>
<keyword evidence="5 8" id="KW-1133">Transmembrane helix</keyword>
<sequence>MKQLKWVVVASLLIYIAPQHSASMPMAFSISSMPKLPCNMEWTVIQKKVGPLLWVLVISTILVLFIMYSSDGFNQSTLISAAAANNSLTELVQSPSDKEAAADASGLLQQSSTSLPDSNSSLIVIAQGLVDPNASSSPVQLSTGEIEEICDVSQGKWAKEPRGPTYTNLTCPMLRDIKNCGKYGKDQNYLYWRWQPNGCDLPRFEPETFLNIVRGKKMAIIGDSLARDHFESLLCLLSQADIPTNTFRDSIDKFLTWHFPKHNFTLMVLWSGYIVEASPRIVNGTASSSFDLHLDKVSKDWADKLPGADYAILSGGNWFFRKLHLYEGGELIGCVGCWEPNVTRLSAAYAITRAQRTALEFISSCRECEGLVALLRTYTPSHFENGSWFSGGYCNKTRPLDESDVSMDDVAWEIRKMQREELMRVRREKESGVRIRFGVLDITKAMMLRADGHPGEHWSKYEGRVNDCLHWCLPGPVDMWSELLLATLSKNSLL</sequence>
<dbReference type="PANTHER" id="PTHR32285:SF253">
    <property type="entry name" value="OS06G0234600 PROTEIN"/>
    <property type="match status" value="1"/>
</dbReference>
<dbReference type="PANTHER" id="PTHR32285">
    <property type="entry name" value="PROTEIN TRICHOME BIREFRINGENCE-LIKE 9-RELATED"/>
    <property type="match status" value="1"/>
</dbReference>
<evidence type="ECO:0000313" key="13">
    <source>
        <dbReference type="Proteomes" id="UP001327560"/>
    </source>
</evidence>
<organism evidence="12 13">
    <name type="scientific">Canna indica</name>
    <name type="common">Indian-shot</name>
    <dbReference type="NCBI Taxonomy" id="4628"/>
    <lineage>
        <taxon>Eukaryota</taxon>
        <taxon>Viridiplantae</taxon>
        <taxon>Streptophyta</taxon>
        <taxon>Embryophyta</taxon>
        <taxon>Tracheophyta</taxon>
        <taxon>Spermatophyta</taxon>
        <taxon>Magnoliopsida</taxon>
        <taxon>Liliopsida</taxon>
        <taxon>Zingiberales</taxon>
        <taxon>Cannaceae</taxon>
        <taxon>Canna</taxon>
    </lineage>
</organism>
<dbReference type="InterPro" id="IPR029962">
    <property type="entry name" value="TBL"/>
</dbReference>
<reference evidence="12 13" key="1">
    <citation type="submission" date="2023-10" db="EMBL/GenBank/DDBJ databases">
        <title>Chromosome-scale genome assembly provides insights into flower coloration mechanisms of Canna indica.</title>
        <authorList>
            <person name="Li C."/>
        </authorList>
    </citation>
    <scope>NUCLEOTIDE SEQUENCE [LARGE SCALE GENOMIC DNA]</scope>
    <source>
        <tissue evidence="12">Flower</tissue>
    </source>
</reference>
<feature type="domain" description="Trichome birefringence-like C-terminal" evidence="10">
    <location>
        <begin position="201"/>
        <end position="486"/>
    </location>
</feature>
<feature type="transmembrane region" description="Helical" evidence="8">
    <location>
        <begin position="53"/>
        <end position="70"/>
    </location>
</feature>
<gene>
    <name evidence="12" type="ORF">Cni_G05098</name>
</gene>
<evidence type="ECO:0000256" key="1">
    <source>
        <dbReference type="ARBA" id="ARBA00004323"/>
    </source>
</evidence>
<keyword evidence="13" id="KW-1185">Reference proteome</keyword>
<keyword evidence="4" id="KW-0735">Signal-anchor</keyword>
<dbReference type="InterPro" id="IPR025846">
    <property type="entry name" value="TBL_N"/>
</dbReference>
<keyword evidence="9" id="KW-0732">Signal</keyword>
<comment type="similarity">
    <text evidence="2">Belongs to the PC-esterase family. TBL subfamily.</text>
</comment>
<keyword evidence="7 8" id="KW-0472">Membrane</keyword>
<dbReference type="Pfam" id="PF13839">
    <property type="entry name" value="PC-Esterase"/>
    <property type="match status" value="1"/>
</dbReference>
<feature type="chain" id="PRO_5042952195" description="Trichome birefringence-like N-terminal domain-containing protein" evidence="9">
    <location>
        <begin position="23"/>
        <end position="494"/>
    </location>
</feature>
<evidence type="ECO:0000256" key="8">
    <source>
        <dbReference type="SAM" id="Phobius"/>
    </source>
</evidence>
<dbReference type="Pfam" id="PF14416">
    <property type="entry name" value="PMR5N"/>
    <property type="match status" value="1"/>
</dbReference>
<feature type="signal peptide" evidence="9">
    <location>
        <begin position="1"/>
        <end position="22"/>
    </location>
</feature>
<evidence type="ECO:0000256" key="9">
    <source>
        <dbReference type="SAM" id="SignalP"/>
    </source>
</evidence>
<keyword evidence="3 8" id="KW-0812">Transmembrane</keyword>
<proteinExistence type="inferred from homology"/>
<name>A0AAQ3JUN1_9LILI</name>
<evidence type="ECO:0008006" key="14">
    <source>
        <dbReference type="Google" id="ProtNLM"/>
    </source>
</evidence>
<dbReference type="GO" id="GO:1990538">
    <property type="term" value="F:xylan O-acetyltransferase activity"/>
    <property type="evidence" value="ECO:0007669"/>
    <property type="project" value="UniProtKB-ARBA"/>
</dbReference>
<comment type="subcellular location">
    <subcellularLocation>
        <location evidence="1">Golgi apparatus membrane</location>
        <topology evidence="1">Single-pass type II membrane protein</topology>
    </subcellularLocation>
</comment>
<feature type="domain" description="Trichome birefringence-like N-terminal" evidence="11">
    <location>
        <begin position="150"/>
        <end position="200"/>
    </location>
</feature>
<evidence type="ECO:0000256" key="7">
    <source>
        <dbReference type="ARBA" id="ARBA00023136"/>
    </source>
</evidence>
<evidence type="ECO:0000259" key="10">
    <source>
        <dbReference type="Pfam" id="PF13839"/>
    </source>
</evidence>
<dbReference type="GO" id="GO:0000139">
    <property type="term" value="C:Golgi membrane"/>
    <property type="evidence" value="ECO:0007669"/>
    <property type="project" value="UniProtKB-SubCell"/>
</dbReference>